<feature type="signal peptide" evidence="1">
    <location>
        <begin position="1"/>
        <end position="27"/>
    </location>
</feature>
<dbReference type="OrthoDB" id="1099523at2"/>
<keyword evidence="1" id="KW-0732">Signal</keyword>
<protein>
    <submittedName>
        <fullName evidence="2">Uncharacterized protein</fullName>
    </submittedName>
</protein>
<organism evidence="2 3">
    <name type="scientific">Actinoalloteichus hoggarensis</name>
    <dbReference type="NCBI Taxonomy" id="1470176"/>
    <lineage>
        <taxon>Bacteria</taxon>
        <taxon>Bacillati</taxon>
        <taxon>Actinomycetota</taxon>
        <taxon>Actinomycetes</taxon>
        <taxon>Pseudonocardiales</taxon>
        <taxon>Pseudonocardiaceae</taxon>
        <taxon>Actinoalloteichus</taxon>
    </lineage>
</organism>
<dbReference type="AlphaFoldDB" id="A0A221W0V7"/>
<dbReference type="EMBL" id="CP022521">
    <property type="protein sequence ID" value="ASO19392.1"/>
    <property type="molecule type" value="Genomic_DNA"/>
</dbReference>
<evidence type="ECO:0000313" key="2">
    <source>
        <dbReference type="EMBL" id="ASO19392.1"/>
    </source>
</evidence>
<proteinExistence type="predicted"/>
<accession>A0A221W0V7</accession>
<sequence>MRRIARFVCSLLAVVGLLSTMGGVSLAVPKGDPSIRSPECSGWVTYSERLANGLGELVIYYKSSDGGTNSACFYHLGKMYGVAAPTAVRIERCLETVGAGAPGCTRDFPADVDSGNFSYYAGPVGVPGTADRCVRAVGEIVVDGRRHHIDSYRRGC</sequence>
<reference evidence="2 3" key="1">
    <citation type="submission" date="2017-07" db="EMBL/GenBank/DDBJ databases">
        <title>Complete genome sequence of Actinoalloteichus hoggarensis DSM 45943, type strain of Actinoalloteichus hoggarensis.</title>
        <authorList>
            <person name="Ruckert C."/>
            <person name="Nouioui I."/>
            <person name="Willmese J."/>
            <person name="van Wezel G."/>
            <person name="Klenk H.-P."/>
            <person name="Kalinowski J."/>
            <person name="Zotchev S.B."/>
        </authorList>
    </citation>
    <scope>NUCLEOTIDE SEQUENCE [LARGE SCALE GENOMIC DNA]</scope>
    <source>
        <strain evidence="2 3">DSM 45943</strain>
    </source>
</reference>
<gene>
    <name evidence="2" type="ORF">AHOG_08740</name>
</gene>
<evidence type="ECO:0000256" key="1">
    <source>
        <dbReference type="SAM" id="SignalP"/>
    </source>
</evidence>
<dbReference type="KEGG" id="ahg:AHOG_08740"/>
<name>A0A221W0V7_9PSEU</name>
<dbReference type="Proteomes" id="UP000204221">
    <property type="component" value="Chromosome"/>
</dbReference>
<evidence type="ECO:0000313" key="3">
    <source>
        <dbReference type="Proteomes" id="UP000204221"/>
    </source>
</evidence>
<keyword evidence="3" id="KW-1185">Reference proteome</keyword>
<feature type="chain" id="PRO_5013188735" evidence="1">
    <location>
        <begin position="28"/>
        <end position="156"/>
    </location>
</feature>